<comment type="similarity">
    <text evidence="4">Belongs to the SbcD family.</text>
</comment>
<dbReference type="GO" id="GO:0006310">
    <property type="term" value="P:DNA recombination"/>
    <property type="evidence" value="ECO:0007669"/>
    <property type="project" value="UniProtKB-KW"/>
</dbReference>
<feature type="coiled-coil region" evidence="4">
    <location>
        <begin position="746"/>
        <end position="773"/>
    </location>
</feature>
<dbReference type="SUPFAM" id="SSF52540">
    <property type="entry name" value="P-loop containing nucleoside triphosphate hydrolases"/>
    <property type="match status" value="2"/>
</dbReference>
<feature type="coiled-coil region" evidence="4">
    <location>
        <begin position="674"/>
        <end position="708"/>
    </location>
</feature>
<dbReference type="InterPro" id="IPR004593">
    <property type="entry name" value="SbcD"/>
</dbReference>
<feature type="domain" description="Calcineurin-like phosphoesterase" evidence="5">
    <location>
        <begin position="1"/>
        <end position="227"/>
    </location>
</feature>
<protein>
    <recommendedName>
        <fullName evidence="4">Nuclease SbcCD subunit D</fullName>
    </recommendedName>
</protein>
<evidence type="ECO:0000256" key="4">
    <source>
        <dbReference type="RuleBase" id="RU363069"/>
    </source>
</evidence>
<name>A0A173SLJ3_9FIRM</name>
<evidence type="ECO:0000313" key="6">
    <source>
        <dbReference type="EMBL" id="CUM91243.1"/>
    </source>
</evidence>
<dbReference type="Gene3D" id="3.60.21.10">
    <property type="match status" value="1"/>
</dbReference>
<evidence type="ECO:0000259" key="5">
    <source>
        <dbReference type="Pfam" id="PF00149"/>
    </source>
</evidence>
<dbReference type="CDD" id="cd00840">
    <property type="entry name" value="MPP_Mre11_N"/>
    <property type="match status" value="1"/>
</dbReference>
<dbReference type="GO" id="GO:0006260">
    <property type="term" value="P:DNA replication"/>
    <property type="evidence" value="ECO:0007669"/>
    <property type="project" value="UniProtKB-KW"/>
</dbReference>
<keyword evidence="4" id="KW-0235">DNA replication</keyword>
<keyword evidence="4" id="KW-0269">Exonuclease</keyword>
<dbReference type="RefSeq" id="WP_055237813.1">
    <property type="nucleotide sequence ID" value="NZ_CYXM01000004.1"/>
</dbReference>
<comment type="function">
    <text evidence="4">SbcCD cleaves DNA hairpin structures. These structures can inhibit DNA replication and are intermediates in certain DNA recombination reactions. The complex acts as a 3'-&gt;5' double strand exonuclease that can open hairpins. It also has a 5' single-strand endonuclease activity.</text>
</comment>
<dbReference type="Proteomes" id="UP000095673">
    <property type="component" value="Unassembled WGS sequence"/>
</dbReference>
<dbReference type="Pfam" id="PF00149">
    <property type="entry name" value="Metallophos"/>
    <property type="match status" value="1"/>
</dbReference>
<dbReference type="InterPro" id="IPR027417">
    <property type="entry name" value="P-loop_NTPase"/>
</dbReference>
<feature type="coiled-coil region" evidence="4">
    <location>
        <begin position="1013"/>
        <end position="1047"/>
    </location>
</feature>
<dbReference type="PANTHER" id="PTHR32114">
    <property type="entry name" value="ABC TRANSPORTER ABCH.3"/>
    <property type="match status" value="1"/>
</dbReference>
<proteinExistence type="inferred from homology"/>
<evidence type="ECO:0000256" key="1">
    <source>
        <dbReference type="ARBA" id="ARBA00006930"/>
    </source>
</evidence>
<evidence type="ECO:0000313" key="7">
    <source>
        <dbReference type="Proteomes" id="UP000095673"/>
    </source>
</evidence>
<keyword evidence="4" id="KW-0175">Coiled coil</keyword>
<dbReference type="InterPro" id="IPR041796">
    <property type="entry name" value="Mre11_N"/>
</dbReference>
<dbReference type="GO" id="GO:0004519">
    <property type="term" value="F:endonuclease activity"/>
    <property type="evidence" value="ECO:0007669"/>
    <property type="project" value="UniProtKB-KW"/>
</dbReference>
<evidence type="ECO:0000256" key="2">
    <source>
        <dbReference type="ARBA" id="ARBA00011322"/>
    </source>
</evidence>
<keyword evidence="3 4" id="KW-0378">Hydrolase</keyword>
<dbReference type="InterPro" id="IPR029052">
    <property type="entry name" value="Metallo-depent_PP-like"/>
</dbReference>
<dbReference type="NCBIfam" id="TIGR00619">
    <property type="entry name" value="sbcd"/>
    <property type="match status" value="1"/>
</dbReference>
<gene>
    <name evidence="4 6" type="primary">sbcD</name>
    <name evidence="6" type="ORF">ERS852580_01121</name>
</gene>
<keyword evidence="4" id="KW-0540">Nuclease</keyword>
<dbReference type="Gene3D" id="3.40.50.300">
    <property type="entry name" value="P-loop containing nucleotide triphosphate hydrolases"/>
    <property type="match status" value="2"/>
</dbReference>
<evidence type="ECO:0000256" key="3">
    <source>
        <dbReference type="ARBA" id="ARBA00022801"/>
    </source>
</evidence>
<sequence length="1284" mass="145460">MKILHTADWHIGSFKGPEKEGVNLRSEDTMKCLRSLVETAEKEKPDLVLVSGDIFHQAEIWQGRSHKEVLQAREIILALSRAAGQVIVMRGTPNHDSEEAFLELKAHFEFIDNVKIVITPELVRTSYADIVAVPGFDKGTFRAQHPGISKEDENIVFSEELGKIVVGMRAMCSGDVPAILMSHYTVPGCNTESGQTQFLTQFEPVITQDMLLAADYDLVALGHIHRPQMINGLRNVYYSGAVNAMNFNDEGQDRGFWLYEMKRFSNEKWDISDAWFRKTPYREFITFHFTDTDITAINLGHIEEVAFNYWTYNGAVTDKIVRVLYTCSAEQKKIFNTALLEKALYEAGAFWVAGIEAEKIESANRTELSKQEDPETNLIQYLQEKLIEPKKIDSIVEKARPIIAKAKANSAVSEFFGTFVPKEIEVKNYRNYVEQYFSFEDISFCTINGSNGSGKSSLFMDAIVDCLYEEPREGTNTGWIRNDEKARSGSISFTFGLGDKMFRVVRTRTKSGKPTLNLSELLENEWVDRSKEKIADTQKEIIRLLGMDSLTFKACVLIMQDQYGLFLEAGKEERVGVLSNLLGLGIYGIMEDLAKDELGNLKRDIAKKRQTINIHSATIESYGKPEDEKTEIELELNTVSEDRNNLAKQKEDKSLLLRMQREAQERHDKVQASVNTLMQKNEQEGQNIAALERNIESCNAFLADEEETNLKVERHDLLLEQDREYAKAAVAYMGKHEELVRIHDQEMSEEQNISRLKTELQGKQDEKNEMILDSANDGEVRQKAGEYEQAKKALDEAFDSDRTYKAKMQELTDVRYERSTLIAKYNAVREGLENKLAGLKKQAELLDNVECVDIENAKCGFLAEAISAKKILEDYPDFVKQKEEEHQKELEPLDEKKATIEEELSQMENPEGKIIELQSRCNELKPWTKKLDEVGVRENRMALIQASIENIKSNIAEAEKRLSETKLKGTEVEKEMLSYQSQTEQHKSIQQELFGLEDYVAKSKEYPVYKERRSNAQRTLLEAQERKKEFEKELEDARKELAATVGATMDTTALTAEVADIDSKIADIDIQITSYQQKIGSLSQKLDEIKKLKTDIAELSKDAGVLSVDISEYELLKAAFSQDGIPHQIIRSLVPKLTEISSSILGQMTGGKMGIEFQTEKVMKSNSNKEVVTLDIFIEEYGKSVLPYLSKSGGEKVKASLSVILALAEIKSSTAGIQLGMLFIDEPPFLDSDGIQAYCDALETIQSRYPDLKIMAITHDPTMKARFPQSLDVVKTDEGSKVIY</sequence>
<reference evidence="6 7" key="1">
    <citation type="submission" date="2015-09" db="EMBL/GenBank/DDBJ databases">
        <authorList>
            <consortium name="Pathogen Informatics"/>
        </authorList>
    </citation>
    <scope>NUCLEOTIDE SEQUENCE [LARGE SCALE GENOMIC DNA]</scope>
    <source>
        <strain evidence="6 7">2789STDY5834968</strain>
    </source>
</reference>
<feature type="coiled-coil region" evidence="4">
    <location>
        <begin position="1072"/>
        <end position="1102"/>
    </location>
</feature>
<feature type="coiled-coil region" evidence="4">
    <location>
        <begin position="822"/>
        <end position="849"/>
    </location>
</feature>
<dbReference type="InterPro" id="IPR004843">
    <property type="entry name" value="Calcineurin-like_PHP"/>
</dbReference>
<dbReference type="PANTHER" id="PTHR32114:SF2">
    <property type="entry name" value="ABC TRANSPORTER ABCH.3"/>
    <property type="match status" value="1"/>
</dbReference>
<dbReference type="EMBL" id="CYXM01000004">
    <property type="protein sequence ID" value="CUM91243.1"/>
    <property type="molecule type" value="Genomic_DNA"/>
</dbReference>
<comment type="similarity">
    <text evidence="1">Belongs to the SMC family. SbcC subfamily.</text>
</comment>
<organism evidence="6 7">
    <name type="scientific">Agathobacter rectalis</name>
    <dbReference type="NCBI Taxonomy" id="39491"/>
    <lineage>
        <taxon>Bacteria</taxon>
        <taxon>Bacillati</taxon>
        <taxon>Bacillota</taxon>
        <taxon>Clostridia</taxon>
        <taxon>Lachnospirales</taxon>
        <taxon>Lachnospiraceae</taxon>
        <taxon>Agathobacter</taxon>
    </lineage>
</organism>
<dbReference type="OrthoDB" id="9773856at2"/>
<dbReference type="GO" id="GO:0008408">
    <property type="term" value="F:3'-5' exonuclease activity"/>
    <property type="evidence" value="ECO:0007669"/>
    <property type="project" value="InterPro"/>
</dbReference>
<feature type="coiled-coil region" evidence="4">
    <location>
        <begin position="941"/>
        <end position="975"/>
    </location>
</feature>
<comment type="subunit">
    <text evidence="2 4">Heterodimer of SbcC and SbcD.</text>
</comment>
<keyword evidence="4" id="KW-0255">Endonuclease</keyword>
<keyword evidence="4" id="KW-0233">DNA recombination</keyword>
<accession>A0A173SLJ3</accession>
<dbReference type="SUPFAM" id="SSF56300">
    <property type="entry name" value="Metallo-dependent phosphatases"/>
    <property type="match status" value="1"/>
</dbReference>